<evidence type="ECO:0000313" key="4">
    <source>
        <dbReference type="WBParaSite" id="HNAJ_0001273301-mRNA-1"/>
    </source>
</evidence>
<sequence length="374" mass="38077">NRAVQTAASSLLSDAGPSSSTAATGNGGGGGGGGLFSLIDTSLSAAPANMPDPWSTIAPPAPTTSTGNENGSNSTSHALVPPAVATATSSKSPFDAPTTDFITPVQVNNTNSALGGDQLSLVDSLPWSPKDALQPQQKLPTVPVANNNPWATLDPLESAFPSTSAPSQNGNGNSNASCRGDFTSSASSEAAAAANVPNSSGDSTTTTTATTATPTRKRTPADFLGDHKDLVDLEKLVDRNPGTLCQAPPFLIDFCFIRIAALWILFSVSASTNPFATSTRPLTGHSTNPFSANQPRKPSLNQLSSAAAVANGAPMALMGAPVNRSPSAFTTFTGYGVAQLSHPFFNPGQPMSQGIAAPPNQTQSQPPQSLNPFF</sequence>
<dbReference type="STRING" id="102285.A0A0R3TXY6"/>
<feature type="region of interest" description="Disordered" evidence="1">
    <location>
        <begin position="348"/>
        <end position="374"/>
    </location>
</feature>
<dbReference type="EMBL" id="UZAE01014580">
    <property type="protein sequence ID" value="VDO13857.1"/>
    <property type="molecule type" value="Genomic_DNA"/>
</dbReference>
<keyword evidence="3" id="KW-1185">Reference proteome</keyword>
<feature type="compositionally biased region" description="Low complexity" evidence="1">
    <location>
        <begin position="7"/>
        <end position="20"/>
    </location>
</feature>
<dbReference type="OrthoDB" id="4033880at2759"/>
<organism evidence="4">
    <name type="scientific">Rodentolepis nana</name>
    <name type="common">Dwarf tapeworm</name>
    <name type="synonym">Hymenolepis nana</name>
    <dbReference type="NCBI Taxonomy" id="102285"/>
    <lineage>
        <taxon>Eukaryota</taxon>
        <taxon>Metazoa</taxon>
        <taxon>Spiralia</taxon>
        <taxon>Lophotrochozoa</taxon>
        <taxon>Platyhelminthes</taxon>
        <taxon>Cestoda</taxon>
        <taxon>Eucestoda</taxon>
        <taxon>Cyclophyllidea</taxon>
        <taxon>Hymenolepididae</taxon>
        <taxon>Rodentolepis</taxon>
    </lineage>
</organism>
<feature type="compositionally biased region" description="Low complexity" evidence="1">
    <location>
        <begin position="184"/>
        <end position="214"/>
    </location>
</feature>
<feature type="compositionally biased region" description="Low complexity" evidence="1">
    <location>
        <begin position="358"/>
        <end position="374"/>
    </location>
</feature>
<reference evidence="4" key="1">
    <citation type="submission" date="2017-02" db="UniProtKB">
        <authorList>
            <consortium name="WormBaseParasite"/>
        </authorList>
    </citation>
    <scope>IDENTIFICATION</scope>
</reference>
<feature type="region of interest" description="Disordered" evidence="1">
    <location>
        <begin position="126"/>
        <end position="223"/>
    </location>
</feature>
<dbReference type="Proteomes" id="UP000278807">
    <property type="component" value="Unassembled WGS sequence"/>
</dbReference>
<accession>A0A0R3TXY6</accession>
<proteinExistence type="predicted"/>
<name>A0A0R3TXY6_RODNA</name>
<feature type="region of interest" description="Disordered" evidence="1">
    <location>
        <begin position="1"/>
        <end position="31"/>
    </location>
</feature>
<protein>
    <submittedName>
        <fullName evidence="4">Phosphatidylinositol-binding clathrin assembly protein LAP</fullName>
    </submittedName>
</protein>
<feature type="region of interest" description="Disordered" evidence="1">
    <location>
        <begin position="279"/>
        <end position="298"/>
    </location>
</feature>
<evidence type="ECO:0000313" key="2">
    <source>
        <dbReference type="EMBL" id="VDO13857.1"/>
    </source>
</evidence>
<gene>
    <name evidence="2" type="ORF">HNAJ_LOCUS12709</name>
</gene>
<dbReference type="AlphaFoldDB" id="A0A0R3TXY6"/>
<reference evidence="2 3" key="2">
    <citation type="submission" date="2018-11" db="EMBL/GenBank/DDBJ databases">
        <authorList>
            <consortium name="Pathogen Informatics"/>
        </authorList>
    </citation>
    <scope>NUCLEOTIDE SEQUENCE [LARGE SCALE GENOMIC DNA]</scope>
</reference>
<feature type="compositionally biased region" description="Polar residues" evidence="1">
    <location>
        <begin position="134"/>
        <end position="150"/>
    </location>
</feature>
<feature type="region of interest" description="Disordered" evidence="1">
    <location>
        <begin position="47"/>
        <end position="78"/>
    </location>
</feature>
<evidence type="ECO:0000313" key="3">
    <source>
        <dbReference type="Proteomes" id="UP000278807"/>
    </source>
</evidence>
<feature type="compositionally biased region" description="Low complexity" evidence="1">
    <location>
        <begin position="53"/>
        <end position="76"/>
    </location>
</feature>
<evidence type="ECO:0000256" key="1">
    <source>
        <dbReference type="SAM" id="MobiDB-lite"/>
    </source>
</evidence>
<feature type="compositionally biased region" description="Polar residues" evidence="1">
    <location>
        <begin position="160"/>
        <end position="177"/>
    </location>
</feature>
<dbReference type="WBParaSite" id="HNAJ_0001273301-mRNA-1">
    <property type="protein sequence ID" value="HNAJ_0001273301-mRNA-1"/>
    <property type="gene ID" value="HNAJ_0001273301"/>
</dbReference>